<feature type="domain" description="DUF3778" evidence="2">
    <location>
        <begin position="210"/>
        <end position="244"/>
    </location>
</feature>
<feature type="compositionally biased region" description="Gly residues" evidence="1">
    <location>
        <begin position="1"/>
        <end position="16"/>
    </location>
</feature>
<reference evidence="3" key="2">
    <citation type="submission" date="2008-12" db="EMBL/GenBank/DDBJ databases">
        <title>Improved gene annotation of the rice (Oryza sativa) genomes.</title>
        <authorList>
            <person name="Wang J."/>
            <person name="Li R."/>
            <person name="Fan W."/>
            <person name="Huang Q."/>
            <person name="Zhang J."/>
            <person name="Zhou Y."/>
            <person name="Hu Y."/>
            <person name="Zi S."/>
            <person name="Li J."/>
            <person name="Ni P."/>
            <person name="Zheng H."/>
            <person name="Zhang Y."/>
            <person name="Zhao M."/>
            <person name="Hao Q."/>
            <person name="McDermott J."/>
            <person name="Samudrala R."/>
            <person name="Kristiansen K."/>
            <person name="Wong G.K.-S."/>
        </authorList>
    </citation>
    <scope>NUCLEOTIDE SEQUENCE</scope>
</reference>
<feature type="region of interest" description="Disordered" evidence="1">
    <location>
        <begin position="1"/>
        <end position="86"/>
    </location>
</feature>
<proteinExistence type="predicted"/>
<evidence type="ECO:0000313" key="3">
    <source>
        <dbReference type="EMBL" id="EAZ25730.1"/>
    </source>
</evidence>
<gene>
    <name evidence="3" type="ORF">OsJ_09565</name>
</gene>
<evidence type="ECO:0000256" key="1">
    <source>
        <dbReference type="SAM" id="MobiDB-lite"/>
    </source>
</evidence>
<feature type="compositionally biased region" description="Gly residues" evidence="1">
    <location>
        <begin position="23"/>
        <end position="37"/>
    </location>
</feature>
<dbReference type="EMBL" id="CM000140">
    <property type="protein sequence ID" value="EAZ25730.1"/>
    <property type="molecule type" value="Genomic_DNA"/>
</dbReference>
<dbReference type="InterPro" id="IPR022256">
    <property type="entry name" value="DUF3778"/>
</dbReference>
<dbReference type="Pfam" id="PF12620">
    <property type="entry name" value="DUF3778"/>
    <property type="match status" value="1"/>
</dbReference>
<reference evidence="3" key="1">
    <citation type="journal article" date="2005" name="PLoS Biol.">
        <title>The genomes of Oryza sativa: a history of duplications.</title>
        <authorList>
            <person name="Yu J."/>
            <person name="Wang J."/>
            <person name="Lin W."/>
            <person name="Li S."/>
            <person name="Li H."/>
            <person name="Zhou J."/>
            <person name="Ni P."/>
            <person name="Dong W."/>
            <person name="Hu S."/>
            <person name="Zeng C."/>
            <person name="Zhang J."/>
            <person name="Zhang Y."/>
            <person name="Li R."/>
            <person name="Xu Z."/>
            <person name="Li S."/>
            <person name="Li X."/>
            <person name="Zheng H."/>
            <person name="Cong L."/>
            <person name="Lin L."/>
            <person name="Yin J."/>
            <person name="Geng J."/>
            <person name="Li G."/>
            <person name="Shi J."/>
            <person name="Liu J."/>
            <person name="Lv H."/>
            <person name="Li J."/>
            <person name="Wang J."/>
            <person name="Deng Y."/>
            <person name="Ran L."/>
            <person name="Shi X."/>
            <person name="Wang X."/>
            <person name="Wu Q."/>
            <person name="Li C."/>
            <person name="Ren X."/>
            <person name="Wang J."/>
            <person name="Wang X."/>
            <person name="Li D."/>
            <person name="Liu D."/>
            <person name="Zhang X."/>
            <person name="Ji Z."/>
            <person name="Zhao W."/>
            <person name="Sun Y."/>
            <person name="Zhang Z."/>
            <person name="Bao J."/>
            <person name="Han Y."/>
            <person name="Dong L."/>
            <person name="Ji J."/>
            <person name="Chen P."/>
            <person name="Wu S."/>
            <person name="Liu J."/>
            <person name="Xiao Y."/>
            <person name="Bu D."/>
            <person name="Tan J."/>
            <person name="Yang L."/>
            <person name="Ye C."/>
            <person name="Zhang J."/>
            <person name="Xu J."/>
            <person name="Zhou Y."/>
            <person name="Yu Y."/>
            <person name="Zhang B."/>
            <person name="Zhuang S."/>
            <person name="Wei H."/>
            <person name="Liu B."/>
            <person name="Lei M."/>
            <person name="Yu H."/>
            <person name="Li Y."/>
            <person name="Xu H."/>
            <person name="Wei S."/>
            <person name="He X."/>
            <person name="Fang L."/>
            <person name="Zhang Z."/>
            <person name="Zhang Y."/>
            <person name="Huang X."/>
            <person name="Su Z."/>
            <person name="Tong W."/>
            <person name="Li J."/>
            <person name="Tong Z."/>
            <person name="Li S."/>
            <person name="Ye J."/>
            <person name="Wang L."/>
            <person name="Fang L."/>
            <person name="Lei T."/>
            <person name="Chen C."/>
            <person name="Chen H."/>
            <person name="Xu Z."/>
            <person name="Li H."/>
            <person name="Huang H."/>
            <person name="Zhang F."/>
            <person name="Xu H."/>
            <person name="Li N."/>
            <person name="Zhao C."/>
            <person name="Li S."/>
            <person name="Dong L."/>
            <person name="Huang Y."/>
            <person name="Li L."/>
            <person name="Xi Y."/>
            <person name="Qi Q."/>
            <person name="Li W."/>
            <person name="Zhang B."/>
            <person name="Hu W."/>
            <person name="Zhang Y."/>
            <person name="Tian X."/>
            <person name="Jiao Y."/>
            <person name="Liang X."/>
            <person name="Jin J."/>
            <person name="Gao L."/>
            <person name="Zheng W."/>
            <person name="Hao B."/>
            <person name="Liu S."/>
            <person name="Wang W."/>
            <person name="Yuan L."/>
            <person name="Cao M."/>
            <person name="McDermott J."/>
            <person name="Samudrala R."/>
            <person name="Wang J."/>
            <person name="Wong G.K."/>
            <person name="Yang H."/>
        </authorList>
    </citation>
    <scope>NUCLEOTIDE SEQUENCE [LARGE SCALE GENOMIC DNA]</scope>
</reference>
<evidence type="ECO:0000259" key="2">
    <source>
        <dbReference type="Pfam" id="PF12620"/>
    </source>
</evidence>
<sequence length="317" mass="32742">MEVEDGGGGAIEAGDGGGDKVGDGGGADPVRGGGGGADPVCGRRRWRGPAPRQRRRARTRPVGQAAPDPSAGSAGGSDAAHGGRQLARIQSAAAPAARTLPVATAVARILSAAAQAARTLPVASAAARIQSAAAAAARSRPVVTAASPIQSVAAAMVRTWPAATVAARGLSPTSLLPVVSLFHGAGHLFLSHLHHLSRTEADLQPFKCFFLEEETMLGFVIRVELGPPDEPRGDPWLIPVTHTPKSTAQHQTSVLCRFRGGSRWGLTVCQADCTSFEAQGSSRRGFAADPCRLAPFSVLMLGYFRKVAFVVQLTLLS</sequence>
<dbReference type="Proteomes" id="UP000007752">
    <property type="component" value="Chromosome 3"/>
</dbReference>
<accession>A3AEJ1</accession>
<organism evidence="3">
    <name type="scientific">Oryza sativa subsp. japonica</name>
    <name type="common">Rice</name>
    <dbReference type="NCBI Taxonomy" id="39947"/>
    <lineage>
        <taxon>Eukaryota</taxon>
        <taxon>Viridiplantae</taxon>
        <taxon>Streptophyta</taxon>
        <taxon>Embryophyta</taxon>
        <taxon>Tracheophyta</taxon>
        <taxon>Spermatophyta</taxon>
        <taxon>Magnoliopsida</taxon>
        <taxon>Liliopsida</taxon>
        <taxon>Poales</taxon>
        <taxon>Poaceae</taxon>
        <taxon>BOP clade</taxon>
        <taxon>Oryzoideae</taxon>
        <taxon>Oryzeae</taxon>
        <taxon>Oryzinae</taxon>
        <taxon>Oryza</taxon>
        <taxon>Oryza sativa</taxon>
    </lineage>
</organism>
<feature type="compositionally biased region" description="Low complexity" evidence="1">
    <location>
        <begin position="60"/>
        <end position="83"/>
    </location>
</feature>
<dbReference type="AlphaFoldDB" id="A3AEJ1"/>
<name>A3AEJ1_ORYSJ</name>
<feature type="compositionally biased region" description="Basic residues" evidence="1">
    <location>
        <begin position="42"/>
        <end position="59"/>
    </location>
</feature>
<protein>
    <recommendedName>
        <fullName evidence="2">DUF3778 domain-containing protein</fullName>
    </recommendedName>
</protein>